<gene>
    <name evidence="4" type="ORF">MOP44_08775</name>
</gene>
<evidence type="ECO:0000313" key="4">
    <source>
        <dbReference type="EMBL" id="UWZ86024.1"/>
    </source>
</evidence>
<keyword evidence="5" id="KW-1185">Reference proteome</keyword>
<dbReference type="RefSeq" id="WP_260795666.1">
    <property type="nucleotide sequence ID" value="NZ_CP093313.1"/>
</dbReference>
<dbReference type="Pfam" id="PF13628">
    <property type="entry name" value="DUF4142"/>
    <property type="match status" value="1"/>
</dbReference>
<dbReference type="InterPro" id="IPR012347">
    <property type="entry name" value="Ferritin-like"/>
</dbReference>
<dbReference type="PANTHER" id="PTHR38593:SF1">
    <property type="entry name" value="BLR2558 PROTEIN"/>
    <property type="match status" value="1"/>
</dbReference>
<dbReference type="AlphaFoldDB" id="A0A9J7BTQ1"/>
<evidence type="ECO:0000259" key="3">
    <source>
        <dbReference type="Pfam" id="PF13628"/>
    </source>
</evidence>
<feature type="chain" id="PRO_5039949439" evidence="2">
    <location>
        <begin position="27"/>
        <end position="220"/>
    </location>
</feature>
<proteinExistence type="predicted"/>
<keyword evidence="2" id="KW-0732">Signal</keyword>
<evidence type="ECO:0000256" key="1">
    <source>
        <dbReference type="SAM" id="MobiDB-lite"/>
    </source>
</evidence>
<feature type="domain" description="DUF4142" evidence="3">
    <location>
        <begin position="67"/>
        <end position="203"/>
    </location>
</feature>
<dbReference type="Proteomes" id="UP001059380">
    <property type="component" value="Chromosome"/>
</dbReference>
<evidence type="ECO:0000313" key="5">
    <source>
        <dbReference type="Proteomes" id="UP001059380"/>
    </source>
</evidence>
<dbReference type="PANTHER" id="PTHR38593">
    <property type="entry name" value="BLR2558 PROTEIN"/>
    <property type="match status" value="1"/>
</dbReference>
<protein>
    <submittedName>
        <fullName evidence="4">DUF4142 domain-containing protein</fullName>
    </submittedName>
</protein>
<name>A0A9J7BTQ1_9BACT</name>
<dbReference type="Gene3D" id="1.20.1260.10">
    <property type="match status" value="1"/>
</dbReference>
<sequence>MIANRFTRKLGLASATTLLAGATLFAQSPGGATGMPQQQQPSQQPNQTSMPSQAPDAGPSTSAQNMADTSFVSEAMQGNMAEVQLAQLAQQKSQSQDVKQYAAKLANDHSQMNQKWFGPVAKQMNVNEPKGPSKKDKKLIEKLQGLNGDEFDKEYLTAMLKDHQDDLKKFKQEADGTQDPNLKQIATQGSTVISQHLQLAQQIAKAHNIPVEGGKEVSSR</sequence>
<organism evidence="4 5">
    <name type="scientific">Occallatibacter riparius</name>
    <dbReference type="NCBI Taxonomy" id="1002689"/>
    <lineage>
        <taxon>Bacteria</taxon>
        <taxon>Pseudomonadati</taxon>
        <taxon>Acidobacteriota</taxon>
        <taxon>Terriglobia</taxon>
        <taxon>Terriglobales</taxon>
        <taxon>Acidobacteriaceae</taxon>
        <taxon>Occallatibacter</taxon>
    </lineage>
</organism>
<dbReference type="KEGG" id="orp:MOP44_08775"/>
<evidence type="ECO:0000256" key="2">
    <source>
        <dbReference type="SAM" id="SignalP"/>
    </source>
</evidence>
<dbReference type="InterPro" id="IPR025419">
    <property type="entry name" value="DUF4142"/>
</dbReference>
<feature type="compositionally biased region" description="Low complexity" evidence="1">
    <location>
        <begin position="36"/>
        <end position="53"/>
    </location>
</feature>
<accession>A0A9J7BTQ1</accession>
<dbReference type="EMBL" id="CP093313">
    <property type="protein sequence ID" value="UWZ86024.1"/>
    <property type="molecule type" value="Genomic_DNA"/>
</dbReference>
<reference evidence="4" key="1">
    <citation type="submission" date="2021-04" db="EMBL/GenBank/DDBJ databases">
        <title>Phylogenetic analysis of Acidobacteriaceae.</title>
        <authorList>
            <person name="Qiu L."/>
            <person name="Zhang Q."/>
        </authorList>
    </citation>
    <scope>NUCLEOTIDE SEQUENCE</scope>
    <source>
        <strain evidence="4">DSM 25168</strain>
    </source>
</reference>
<feature type="region of interest" description="Disordered" evidence="1">
    <location>
        <begin position="28"/>
        <end position="67"/>
    </location>
</feature>
<feature type="signal peptide" evidence="2">
    <location>
        <begin position="1"/>
        <end position="26"/>
    </location>
</feature>